<dbReference type="PROSITE" id="PS50850">
    <property type="entry name" value="MFS"/>
    <property type="match status" value="1"/>
</dbReference>
<evidence type="ECO:0000256" key="3">
    <source>
        <dbReference type="ARBA" id="ARBA00022475"/>
    </source>
</evidence>
<dbReference type="OrthoDB" id="9812221at2"/>
<name>A0A560LH84_9BRAD</name>
<feature type="transmembrane region" description="Helical" evidence="7">
    <location>
        <begin position="282"/>
        <end position="303"/>
    </location>
</feature>
<feature type="transmembrane region" description="Helical" evidence="7">
    <location>
        <begin position="380"/>
        <end position="398"/>
    </location>
</feature>
<comment type="subcellular location">
    <subcellularLocation>
        <location evidence="1">Cell membrane</location>
        <topology evidence="1">Multi-pass membrane protein</topology>
    </subcellularLocation>
</comment>
<evidence type="ECO:0000313" key="10">
    <source>
        <dbReference type="Proteomes" id="UP000321304"/>
    </source>
</evidence>
<gene>
    <name evidence="9" type="ORF">FBZ93_109135</name>
</gene>
<feature type="transmembrane region" description="Helical" evidence="7">
    <location>
        <begin position="88"/>
        <end position="108"/>
    </location>
</feature>
<evidence type="ECO:0000256" key="5">
    <source>
        <dbReference type="ARBA" id="ARBA00022989"/>
    </source>
</evidence>
<dbReference type="InterPro" id="IPR011701">
    <property type="entry name" value="MFS"/>
</dbReference>
<keyword evidence="2" id="KW-0813">Transport</keyword>
<evidence type="ECO:0000256" key="2">
    <source>
        <dbReference type="ARBA" id="ARBA00022448"/>
    </source>
</evidence>
<dbReference type="Proteomes" id="UP000321304">
    <property type="component" value="Unassembled WGS sequence"/>
</dbReference>
<keyword evidence="6 7" id="KW-0472">Membrane</keyword>
<dbReference type="InterPro" id="IPR036259">
    <property type="entry name" value="MFS_trans_sf"/>
</dbReference>
<evidence type="ECO:0000256" key="7">
    <source>
        <dbReference type="SAM" id="Phobius"/>
    </source>
</evidence>
<dbReference type="Gene3D" id="1.20.1720.10">
    <property type="entry name" value="Multidrug resistance protein D"/>
    <property type="match status" value="1"/>
</dbReference>
<dbReference type="PANTHER" id="PTHR23501:SF174">
    <property type="entry name" value="MULTIDRUG EXPORT PROTEIN EMRB-RELATED"/>
    <property type="match status" value="1"/>
</dbReference>
<dbReference type="NCBIfam" id="TIGR00711">
    <property type="entry name" value="efflux_EmrB"/>
    <property type="match status" value="1"/>
</dbReference>
<dbReference type="InterPro" id="IPR004638">
    <property type="entry name" value="EmrB-like"/>
</dbReference>
<keyword evidence="4 7" id="KW-0812">Transmembrane</keyword>
<feature type="transmembrane region" description="Helical" evidence="7">
    <location>
        <begin position="114"/>
        <end position="135"/>
    </location>
</feature>
<dbReference type="Gene3D" id="1.20.1250.20">
    <property type="entry name" value="MFS general substrate transporter like domains"/>
    <property type="match status" value="1"/>
</dbReference>
<evidence type="ECO:0000259" key="8">
    <source>
        <dbReference type="PROSITE" id="PS50850"/>
    </source>
</evidence>
<feature type="transmembrane region" description="Helical" evidence="7">
    <location>
        <begin position="347"/>
        <end position="368"/>
    </location>
</feature>
<dbReference type="RefSeq" id="WP_146988987.1">
    <property type="nucleotide sequence ID" value="NZ_VITY01000009.1"/>
</dbReference>
<comment type="caution">
    <text evidence="9">The sequence shown here is derived from an EMBL/GenBank/DDBJ whole genome shotgun (WGS) entry which is preliminary data.</text>
</comment>
<sequence length="530" mass="56650">MSAAAIDAQSLPAPRVTVNPWLIAIVVALASFMEVLDTTIANVALPYIAGGMGVSEDEASWVVTTYLVSNAIILTASSFLARMLGRKTFFLICLGIFTVSSVLCGFAPNLNALLLFRILQGLGGGGMVPVAQSILADAFPPAKRGQAFAVFGIAVVVAPVVGPTLGGWLSDNLSWHWCFLINAPVGAFAIALIAAVLQEPAKAKGTQPQDNTFDFIGFALVATFLGALEVMLDRGLEDDWFASPFIITSAAICTIAFVLMIPWEMSRRNPMIDLRMVATRQFGACFLVMLATGAILLATTQFLPQLVQQDFGYTATWAGLVLSPGGVVTMLMMFVVGRLAAKVQPKYLIIVGALVIAASMYSMTNVYGDLGFWFMARSRMLIGIGLPLIFIPIMTASYDGIPAGKTDQASALINAARNTGGSIGVSLVSNVLTHRQQFHQSRLVEQVTPSSPQYQDTLHQVTDFFVAQGNALAQAHQQAIQWIGQQVQIQASFLSYMDAFWVLMLIALSAIPLALTLRKVKLGGPAPAAH</sequence>
<dbReference type="STRING" id="1755647.AS156_16895"/>
<feature type="transmembrane region" description="Helical" evidence="7">
    <location>
        <begin position="209"/>
        <end position="228"/>
    </location>
</feature>
<evidence type="ECO:0000256" key="4">
    <source>
        <dbReference type="ARBA" id="ARBA00022692"/>
    </source>
</evidence>
<dbReference type="EMBL" id="VITY01000009">
    <property type="protein sequence ID" value="TWB94695.1"/>
    <property type="molecule type" value="Genomic_DNA"/>
</dbReference>
<feature type="transmembrane region" description="Helical" evidence="7">
    <location>
        <begin position="499"/>
        <end position="517"/>
    </location>
</feature>
<protein>
    <submittedName>
        <fullName evidence="9">DHA2 family multidrug resistance protein</fullName>
    </submittedName>
</protein>
<feature type="transmembrane region" description="Helical" evidence="7">
    <location>
        <begin position="61"/>
        <end position="81"/>
    </location>
</feature>
<dbReference type="PRINTS" id="PR01036">
    <property type="entry name" value="TCRTETB"/>
</dbReference>
<evidence type="ECO:0000256" key="6">
    <source>
        <dbReference type="ARBA" id="ARBA00023136"/>
    </source>
</evidence>
<dbReference type="CDD" id="cd17503">
    <property type="entry name" value="MFS_LmrB_MDR_like"/>
    <property type="match status" value="1"/>
</dbReference>
<feature type="transmembrane region" description="Helical" evidence="7">
    <location>
        <begin position="147"/>
        <end position="168"/>
    </location>
</feature>
<feature type="transmembrane region" description="Helical" evidence="7">
    <location>
        <begin position="174"/>
        <end position="197"/>
    </location>
</feature>
<dbReference type="Pfam" id="PF07690">
    <property type="entry name" value="MFS_1"/>
    <property type="match status" value="1"/>
</dbReference>
<keyword evidence="10" id="KW-1185">Reference proteome</keyword>
<dbReference type="SUPFAM" id="SSF103473">
    <property type="entry name" value="MFS general substrate transporter"/>
    <property type="match status" value="1"/>
</dbReference>
<reference evidence="9 10" key="1">
    <citation type="submission" date="2019-06" db="EMBL/GenBank/DDBJ databases">
        <title>Genomic Encyclopedia of Type Strains, Phase IV (KMG-V): Genome sequencing to study the core and pangenomes of soil and plant-associated prokaryotes.</title>
        <authorList>
            <person name="Whitman W."/>
        </authorList>
    </citation>
    <scope>NUCLEOTIDE SEQUENCE [LARGE SCALE GENOMIC DNA]</scope>
    <source>
        <strain evidence="9 10">BR 10355</strain>
    </source>
</reference>
<keyword evidence="5 7" id="KW-1133">Transmembrane helix</keyword>
<dbReference type="GO" id="GO:0005886">
    <property type="term" value="C:plasma membrane"/>
    <property type="evidence" value="ECO:0007669"/>
    <property type="project" value="UniProtKB-SubCell"/>
</dbReference>
<feature type="transmembrane region" description="Helical" evidence="7">
    <location>
        <begin position="315"/>
        <end position="335"/>
    </location>
</feature>
<proteinExistence type="predicted"/>
<dbReference type="AlphaFoldDB" id="A0A560LH84"/>
<evidence type="ECO:0000313" key="9">
    <source>
        <dbReference type="EMBL" id="TWB94695.1"/>
    </source>
</evidence>
<dbReference type="GO" id="GO:0022857">
    <property type="term" value="F:transmembrane transporter activity"/>
    <property type="evidence" value="ECO:0007669"/>
    <property type="project" value="InterPro"/>
</dbReference>
<accession>A0A560LH84</accession>
<keyword evidence="3" id="KW-1003">Cell membrane</keyword>
<dbReference type="PANTHER" id="PTHR23501">
    <property type="entry name" value="MAJOR FACILITATOR SUPERFAMILY"/>
    <property type="match status" value="1"/>
</dbReference>
<evidence type="ECO:0000256" key="1">
    <source>
        <dbReference type="ARBA" id="ARBA00004651"/>
    </source>
</evidence>
<feature type="transmembrane region" description="Helical" evidence="7">
    <location>
        <begin position="240"/>
        <end position="261"/>
    </location>
</feature>
<organism evidence="9 10">
    <name type="scientific">Bradyrhizobium macuxiense</name>
    <dbReference type="NCBI Taxonomy" id="1755647"/>
    <lineage>
        <taxon>Bacteria</taxon>
        <taxon>Pseudomonadati</taxon>
        <taxon>Pseudomonadota</taxon>
        <taxon>Alphaproteobacteria</taxon>
        <taxon>Hyphomicrobiales</taxon>
        <taxon>Nitrobacteraceae</taxon>
        <taxon>Bradyrhizobium</taxon>
    </lineage>
</organism>
<feature type="domain" description="Major facilitator superfamily (MFS) profile" evidence="8">
    <location>
        <begin position="23"/>
        <end position="522"/>
    </location>
</feature>
<dbReference type="InterPro" id="IPR020846">
    <property type="entry name" value="MFS_dom"/>
</dbReference>
<feature type="transmembrane region" description="Helical" evidence="7">
    <location>
        <begin position="21"/>
        <end position="49"/>
    </location>
</feature>